<reference evidence="3" key="1">
    <citation type="journal article" date="2020" name="Stud. Mycol.">
        <title>101 Dothideomycetes genomes: A test case for predicting lifestyles and emergence of pathogens.</title>
        <authorList>
            <person name="Haridas S."/>
            <person name="Albert R."/>
            <person name="Binder M."/>
            <person name="Bloem J."/>
            <person name="LaButti K."/>
            <person name="Salamov A."/>
            <person name="Andreopoulos B."/>
            <person name="Baker S."/>
            <person name="Barry K."/>
            <person name="Bills G."/>
            <person name="Bluhm B."/>
            <person name="Cannon C."/>
            <person name="Castanera R."/>
            <person name="Culley D."/>
            <person name="Daum C."/>
            <person name="Ezra D."/>
            <person name="Gonzalez J."/>
            <person name="Henrissat B."/>
            <person name="Kuo A."/>
            <person name="Liang C."/>
            <person name="Lipzen A."/>
            <person name="Lutzoni F."/>
            <person name="Magnuson J."/>
            <person name="Mondo S."/>
            <person name="Nolan M."/>
            <person name="Ohm R."/>
            <person name="Pangilinan J."/>
            <person name="Park H.-J."/>
            <person name="Ramirez L."/>
            <person name="Alfaro M."/>
            <person name="Sun H."/>
            <person name="Tritt A."/>
            <person name="Yoshinaga Y."/>
            <person name="Zwiers L.-H."/>
            <person name="Turgeon B."/>
            <person name="Goodwin S."/>
            <person name="Spatafora J."/>
            <person name="Crous P."/>
            <person name="Grigoriev I."/>
        </authorList>
    </citation>
    <scope>NUCLEOTIDE SEQUENCE [LARGE SCALE GENOMIC DNA]</scope>
    <source>
        <strain evidence="3">CECT 20119</strain>
    </source>
</reference>
<organism evidence="2 3">
    <name type="scientific">Elsinoe ampelina</name>
    <dbReference type="NCBI Taxonomy" id="302913"/>
    <lineage>
        <taxon>Eukaryota</taxon>
        <taxon>Fungi</taxon>
        <taxon>Dikarya</taxon>
        <taxon>Ascomycota</taxon>
        <taxon>Pezizomycotina</taxon>
        <taxon>Dothideomycetes</taxon>
        <taxon>Dothideomycetidae</taxon>
        <taxon>Myriangiales</taxon>
        <taxon>Elsinoaceae</taxon>
        <taxon>Elsinoe</taxon>
    </lineage>
</organism>
<gene>
    <name evidence="2" type="ORF">BDZ85DRAFT_268446</name>
</gene>
<feature type="region of interest" description="Disordered" evidence="1">
    <location>
        <begin position="30"/>
        <end position="50"/>
    </location>
</feature>
<proteinExistence type="predicted"/>
<protein>
    <submittedName>
        <fullName evidence="2">Uncharacterized protein</fullName>
    </submittedName>
</protein>
<dbReference type="AlphaFoldDB" id="A0A6A6G1N5"/>
<name>A0A6A6G1N5_9PEZI</name>
<sequence>MTTTIPPYLPTSGSSIDNYMQVQAKPTWLKDSSTTPLPATEHVHRRSPILLGHSPPRSCVPII</sequence>
<keyword evidence="3" id="KW-1185">Reference proteome</keyword>
<dbReference type="EMBL" id="ML992516">
    <property type="protein sequence ID" value="KAF2219438.1"/>
    <property type="molecule type" value="Genomic_DNA"/>
</dbReference>
<evidence type="ECO:0000313" key="3">
    <source>
        <dbReference type="Proteomes" id="UP000799538"/>
    </source>
</evidence>
<evidence type="ECO:0000313" key="2">
    <source>
        <dbReference type="EMBL" id="KAF2219438.1"/>
    </source>
</evidence>
<dbReference type="Proteomes" id="UP000799538">
    <property type="component" value="Unassembled WGS sequence"/>
</dbReference>
<accession>A0A6A6G1N5</accession>
<evidence type="ECO:0000256" key="1">
    <source>
        <dbReference type="SAM" id="MobiDB-lite"/>
    </source>
</evidence>